<comment type="caution">
    <text evidence="1">The sequence shown here is derived from an EMBL/GenBank/DDBJ whole genome shotgun (WGS) entry which is preliminary data.</text>
</comment>
<accession>A0A841HM27</accession>
<dbReference type="InterPro" id="IPR044855">
    <property type="entry name" value="CoA-Trfase_III_dom3_sf"/>
</dbReference>
<name>A0A841HM27_9GAMM</name>
<dbReference type="PANTHER" id="PTHR48228:SF5">
    <property type="entry name" value="ALPHA-METHYLACYL-COA RACEMASE"/>
    <property type="match status" value="1"/>
</dbReference>
<dbReference type="PANTHER" id="PTHR48228">
    <property type="entry name" value="SUCCINYL-COA--D-CITRAMALATE COA-TRANSFERASE"/>
    <property type="match status" value="1"/>
</dbReference>
<protein>
    <submittedName>
        <fullName evidence="1">Crotonobetainyl-CoA:carnitine CoA-transferase CaiB-like acyl-CoA transferase</fullName>
    </submittedName>
</protein>
<dbReference type="Gene3D" id="3.40.50.10540">
    <property type="entry name" value="Crotonobetainyl-coa:carnitine coa-transferase, domain 1"/>
    <property type="match status" value="1"/>
</dbReference>
<dbReference type="GO" id="GO:0016740">
    <property type="term" value="F:transferase activity"/>
    <property type="evidence" value="ECO:0007669"/>
    <property type="project" value="UniProtKB-KW"/>
</dbReference>
<reference evidence="1 2" key="1">
    <citation type="submission" date="2020-08" db="EMBL/GenBank/DDBJ databases">
        <title>Genomic Encyclopedia of Type Strains, Phase IV (KMG-IV): sequencing the most valuable type-strain genomes for metagenomic binning, comparative biology and taxonomic classification.</title>
        <authorList>
            <person name="Goeker M."/>
        </authorList>
    </citation>
    <scope>NUCLEOTIDE SEQUENCE [LARGE SCALE GENOMIC DNA]</scope>
    <source>
        <strain evidence="1 2">DSM 26723</strain>
    </source>
</reference>
<sequence>MLSHLKVIDLAVGLGDYTGRLLAELGAHVVRVEQRACAAEHAVDIAWNISKTRVTLDLESASGREQLLSMAADVDIVIRNAVDKPVDHAALERRNPRVVDVVVAPFDPAGPNAARPATDLTLMARSGLANIVGDPDRAPMTLPGEQAYALAGAHGVVAALTALHARAATGRGELVTISAFQAAVLANYREPVMWQFAQRIGKRTGNLLVRGKSGVRQVWRCRDGYVTWSFVDNPAMMRSLVKVMNEQGVKSLLDDIEWASTLIADSPRETVEAWERIVEEFFSRHTRNDLARWSVERGFGLSQIDGIDDVLASEQLRERSMWRTITDPRSGKALKIPGPLFVTSGSGRNAS</sequence>
<dbReference type="RefSeq" id="WP_184332523.1">
    <property type="nucleotide sequence ID" value="NZ_JACHHZ010000003.1"/>
</dbReference>
<dbReference type="InterPro" id="IPR003673">
    <property type="entry name" value="CoA-Trfase_fam_III"/>
</dbReference>
<organism evidence="1 2">
    <name type="scientific">Povalibacter uvarum</name>
    <dbReference type="NCBI Taxonomy" id="732238"/>
    <lineage>
        <taxon>Bacteria</taxon>
        <taxon>Pseudomonadati</taxon>
        <taxon>Pseudomonadota</taxon>
        <taxon>Gammaproteobacteria</taxon>
        <taxon>Steroidobacterales</taxon>
        <taxon>Steroidobacteraceae</taxon>
        <taxon>Povalibacter</taxon>
    </lineage>
</organism>
<dbReference type="Gene3D" id="3.30.1540.10">
    <property type="entry name" value="formyl-coa transferase, domain 3"/>
    <property type="match status" value="1"/>
</dbReference>
<dbReference type="EMBL" id="JACHHZ010000003">
    <property type="protein sequence ID" value="MBB6093803.1"/>
    <property type="molecule type" value="Genomic_DNA"/>
</dbReference>
<dbReference type="InterPro" id="IPR050509">
    <property type="entry name" value="CoA-transferase_III"/>
</dbReference>
<dbReference type="AlphaFoldDB" id="A0A841HM27"/>
<evidence type="ECO:0000313" key="1">
    <source>
        <dbReference type="EMBL" id="MBB6093803.1"/>
    </source>
</evidence>
<keyword evidence="2" id="KW-1185">Reference proteome</keyword>
<evidence type="ECO:0000313" key="2">
    <source>
        <dbReference type="Proteomes" id="UP000588068"/>
    </source>
</evidence>
<proteinExistence type="predicted"/>
<keyword evidence="1" id="KW-0808">Transferase</keyword>
<gene>
    <name evidence="1" type="ORF">HNQ60_002684</name>
</gene>
<dbReference type="Pfam" id="PF02515">
    <property type="entry name" value="CoA_transf_3"/>
    <property type="match status" value="1"/>
</dbReference>
<dbReference type="Proteomes" id="UP000588068">
    <property type="component" value="Unassembled WGS sequence"/>
</dbReference>
<dbReference type="SUPFAM" id="SSF89796">
    <property type="entry name" value="CoA-transferase family III (CaiB/BaiF)"/>
    <property type="match status" value="1"/>
</dbReference>
<dbReference type="InterPro" id="IPR023606">
    <property type="entry name" value="CoA-Trfase_III_dom_1_sf"/>
</dbReference>